<dbReference type="InterPro" id="IPR009000">
    <property type="entry name" value="Transl_B-barrel_sf"/>
</dbReference>
<dbReference type="InterPro" id="IPR018164">
    <property type="entry name" value="Ala-tRNA-synth_IIc_N"/>
</dbReference>
<dbReference type="InterPro" id="IPR003156">
    <property type="entry name" value="DHHA1_dom"/>
</dbReference>
<evidence type="ECO:0000256" key="13">
    <source>
        <dbReference type="ARBA" id="ARBA00048300"/>
    </source>
</evidence>
<dbReference type="GO" id="GO:0004813">
    <property type="term" value="F:alanine-tRNA ligase activity"/>
    <property type="evidence" value="ECO:0007669"/>
    <property type="project" value="UniProtKB-UniRule"/>
</dbReference>
<dbReference type="Gene3D" id="3.30.980.10">
    <property type="entry name" value="Threonyl-trna Synthetase, Chain A, domain 2"/>
    <property type="match status" value="1"/>
</dbReference>
<dbReference type="GO" id="GO:0005524">
    <property type="term" value="F:ATP binding"/>
    <property type="evidence" value="ECO:0007669"/>
    <property type="project" value="UniProtKB-UniRule"/>
</dbReference>
<dbReference type="GO" id="GO:0005829">
    <property type="term" value="C:cytosol"/>
    <property type="evidence" value="ECO:0007669"/>
    <property type="project" value="TreeGrafter"/>
</dbReference>
<comment type="function">
    <text evidence="12 14">Catalyzes the attachment of alanine to tRNA(Ala) in a two-step reaction: alanine is first activated by ATP to form Ala-AMP and then transferred to the acceptor end of tRNA(Ala). Also edits incorrectly charged Ser-tRNA(Ala) and Gly-tRNA(Ala) via its editing domain.</text>
</comment>
<protein>
    <recommendedName>
        <fullName evidence="14">Alanine--tRNA ligase</fullName>
        <ecNumber evidence="14">6.1.1.7</ecNumber>
    </recommendedName>
    <alternativeName>
        <fullName evidence="14">Alanyl-tRNA synthetase</fullName>
        <shortName evidence="14">AlaRS</shortName>
    </alternativeName>
</protein>
<keyword evidence="2 14" id="KW-0963">Cytoplasm</keyword>
<evidence type="ECO:0000313" key="16">
    <source>
        <dbReference type="EMBL" id="QMS85612.1"/>
    </source>
</evidence>
<feature type="binding site" evidence="14">
    <location>
        <position position="646"/>
    </location>
    <ligand>
        <name>Zn(2+)</name>
        <dbReference type="ChEBI" id="CHEBI:29105"/>
    </ligand>
</feature>
<dbReference type="FunFam" id="3.10.310.40:FF:000001">
    <property type="entry name" value="Alanine--tRNA ligase"/>
    <property type="match status" value="1"/>
</dbReference>
<dbReference type="SUPFAM" id="SSF55186">
    <property type="entry name" value="ThrRS/AlaRS common domain"/>
    <property type="match status" value="1"/>
</dbReference>
<feature type="binding site" evidence="14">
    <location>
        <position position="545"/>
    </location>
    <ligand>
        <name>Zn(2+)</name>
        <dbReference type="ChEBI" id="CHEBI:29105"/>
    </ligand>
</feature>
<evidence type="ECO:0000256" key="10">
    <source>
        <dbReference type="ARBA" id="ARBA00022917"/>
    </source>
</evidence>
<gene>
    <name evidence="14 16" type="primary">alaS</name>
    <name evidence="16" type="ORF">G4Z02_07610</name>
</gene>
<dbReference type="GO" id="GO:0002161">
    <property type="term" value="F:aminoacyl-tRNA deacylase activity"/>
    <property type="evidence" value="ECO:0007669"/>
    <property type="project" value="TreeGrafter"/>
</dbReference>
<evidence type="ECO:0000256" key="12">
    <source>
        <dbReference type="ARBA" id="ARBA00024779"/>
    </source>
</evidence>
<dbReference type="FunFam" id="3.30.54.20:FF:000001">
    <property type="entry name" value="Alanine--tRNA ligase"/>
    <property type="match status" value="1"/>
</dbReference>
<evidence type="ECO:0000256" key="5">
    <source>
        <dbReference type="ARBA" id="ARBA00022723"/>
    </source>
</evidence>
<keyword evidence="4 14" id="KW-0436">Ligase</keyword>
<evidence type="ECO:0000256" key="3">
    <source>
        <dbReference type="ARBA" id="ARBA00022555"/>
    </source>
</evidence>
<dbReference type="FunFam" id="3.30.980.10:FF:000004">
    <property type="entry name" value="Alanine--tRNA ligase, cytoplasmic"/>
    <property type="match status" value="1"/>
</dbReference>
<comment type="cofactor">
    <cofactor evidence="14">
        <name>Zn(2+)</name>
        <dbReference type="ChEBI" id="CHEBI:29105"/>
    </cofactor>
    <text evidence="14">Binds 1 zinc ion per subunit.</text>
</comment>
<evidence type="ECO:0000256" key="9">
    <source>
        <dbReference type="ARBA" id="ARBA00022884"/>
    </source>
</evidence>
<keyword evidence="8 14" id="KW-0067">ATP-binding</keyword>
<evidence type="ECO:0000256" key="4">
    <source>
        <dbReference type="ARBA" id="ARBA00022598"/>
    </source>
</evidence>
<keyword evidence="5 14" id="KW-0479">Metal-binding</keyword>
<dbReference type="InterPro" id="IPR012947">
    <property type="entry name" value="tRNA_SAD"/>
</dbReference>
<dbReference type="AlphaFoldDB" id="A0A7L7KTI3"/>
<evidence type="ECO:0000256" key="1">
    <source>
        <dbReference type="ARBA" id="ARBA00008226"/>
    </source>
</evidence>
<evidence type="ECO:0000256" key="6">
    <source>
        <dbReference type="ARBA" id="ARBA00022741"/>
    </source>
</evidence>
<feature type="binding site" evidence="14">
    <location>
        <position position="549"/>
    </location>
    <ligand>
        <name>Zn(2+)</name>
        <dbReference type="ChEBI" id="CHEBI:29105"/>
    </ligand>
</feature>
<dbReference type="PANTHER" id="PTHR11777:SF9">
    <property type="entry name" value="ALANINE--TRNA LIGASE, CYTOPLASMIC"/>
    <property type="match status" value="1"/>
</dbReference>
<dbReference type="GO" id="GO:0008270">
    <property type="term" value="F:zinc ion binding"/>
    <property type="evidence" value="ECO:0007669"/>
    <property type="project" value="UniProtKB-UniRule"/>
</dbReference>
<dbReference type="SMART" id="SM00863">
    <property type="entry name" value="tRNA_SAD"/>
    <property type="match status" value="1"/>
</dbReference>
<dbReference type="HAMAP" id="MF_00036_B">
    <property type="entry name" value="Ala_tRNA_synth_B"/>
    <property type="match status" value="1"/>
</dbReference>
<evidence type="ECO:0000256" key="8">
    <source>
        <dbReference type="ARBA" id="ARBA00022840"/>
    </source>
</evidence>
<dbReference type="NCBIfam" id="TIGR00344">
    <property type="entry name" value="alaS"/>
    <property type="match status" value="1"/>
</dbReference>
<keyword evidence="3 14" id="KW-0820">tRNA-binding</keyword>
<name>A0A7L7KTI3_9MOLU</name>
<dbReference type="Gene3D" id="2.40.30.130">
    <property type="match status" value="1"/>
</dbReference>
<sequence>MKQQTTNEIRQMWLDFFKDKHHKVEESASLIPNNDPTLLWINAGVAPLKKYFDGRVIPSNPRIVNAQKCIRTNDIDNVGKTARHQTFFEMLGNFSIGDYFRDEIIPWAYELLFDDAWYGFAQENIYITVYPDDQDTYDAWVKAGIAEDHLIRCEHNFWEIGEGPCGPDTEIFYDRGEAYGPFDLSLVEHDIENDRFIEIWNIVFSQFNAKNGLSRDEYPELPSKNIDTGMGLERMACVIQDVPTNFETDTFMTIIHGIERYANQPYNGQMSYKVIADHVRTVTFAVSDGAVLSNEGRGYVLRRLLRRAIKHGKSLGINHPFLFELVDDVIAAMGDFYTYLTDQKQLVQKVIRLEEEKFFETLSQGEKILDEIITTNASKTLSGEQAFTLYDTYGFPLELTMEMAEEAGFSVDVDGFHHEMNKQKERARSARKNLVSMNHQNEAFINFKEQDEFTGYHHLREETTVLKAFEEGVVLAQTPFYAESGGQVADQGVLRTDDQEYVVQDVQKLPNGQFIHLLDHHDLRDGDPITAIVDEETRRLTMYNHSATHLLFAALREVVGSHVSQQGSNVSSEAMRFDFNNYDNLDDDTLLEIERIVNQHIQEAKDVDISEQTIEDAKNMGAIAEFGEKYSDKVRVVNMGTTIDLCGGTHVENTGDIEKFAIASIESKGSGIYRISGHANASIDNIRQQFVGFHKEMDKLEEKAHKIVEEAHGKGIELSFEFKRNSTIIGSYQDVINKRNEFAELGQIVRDLDKKYQELSKQQTMENTDQYLAQKVGNTLVIKTQDIDKNSLRPLADSLMDHLTGGFVFIANITGDKVTFIAKSQNKKLHAGQIAKQAAVICGGNGGGRPDMAQAGGKDITKVDDALHAVKELIQ</sequence>
<dbReference type="Pfam" id="PF07973">
    <property type="entry name" value="tRNA_SAD"/>
    <property type="match status" value="1"/>
</dbReference>
<dbReference type="EMBL" id="CP048914">
    <property type="protein sequence ID" value="QMS85612.1"/>
    <property type="molecule type" value="Genomic_DNA"/>
</dbReference>
<reference evidence="16 17" key="1">
    <citation type="submission" date="2020-02" db="EMBL/GenBank/DDBJ databases">
        <authorList>
            <person name="Zheng R.K."/>
            <person name="Sun C.M."/>
        </authorList>
    </citation>
    <scope>NUCLEOTIDE SEQUENCE [LARGE SCALE GENOMIC DNA]</scope>
    <source>
        <strain evidence="17">zrk13</strain>
    </source>
</reference>
<keyword evidence="10 14" id="KW-0648">Protein biosynthesis</keyword>
<evidence type="ECO:0000256" key="11">
    <source>
        <dbReference type="ARBA" id="ARBA00023146"/>
    </source>
</evidence>
<dbReference type="PRINTS" id="PR00980">
    <property type="entry name" value="TRNASYNTHALA"/>
</dbReference>
<comment type="domain">
    <text evidence="14">Consists of three domains; the N-terminal catalytic domain, the editing domain and the C-terminal C-Ala domain. The editing domain removes incorrectly charged amino acids, while the C-Ala domain, along with tRNA(Ala), serves as a bridge to cooperatively bring together the editing and aminoacylation centers thus stimulating deacylation of misacylated tRNAs.</text>
</comment>
<dbReference type="InterPro" id="IPR018165">
    <property type="entry name" value="Ala-tRNA-synth_IIc_core"/>
</dbReference>
<dbReference type="InterPro" id="IPR045864">
    <property type="entry name" value="aa-tRNA-synth_II/BPL/LPL"/>
</dbReference>
<keyword evidence="11 14" id="KW-0030">Aminoacyl-tRNA synthetase</keyword>
<dbReference type="FunFam" id="3.30.930.10:FF:000046">
    <property type="entry name" value="Alanine--tRNA ligase"/>
    <property type="match status" value="1"/>
</dbReference>
<dbReference type="InterPro" id="IPR002318">
    <property type="entry name" value="Ala-tRNA-lgiase_IIc"/>
</dbReference>
<proteinExistence type="inferred from homology"/>
<dbReference type="Proteomes" id="UP000514720">
    <property type="component" value="Chromosome"/>
</dbReference>
<dbReference type="Gene3D" id="3.30.930.10">
    <property type="entry name" value="Bira Bifunctional Protein, Domain 2"/>
    <property type="match status" value="1"/>
</dbReference>
<dbReference type="PANTHER" id="PTHR11777">
    <property type="entry name" value="ALANYL-TRNA SYNTHETASE"/>
    <property type="match status" value="1"/>
</dbReference>
<feature type="domain" description="Alanyl-transfer RNA synthetases family profile" evidence="15">
    <location>
        <begin position="4"/>
        <end position="689"/>
    </location>
</feature>
<dbReference type="SUPFAM" id="SSF55681">
    <property type="entry name" value="Class II aaRS and biotin synthetases"/>
    <property type="match status" value="1"/>
</dbReference>
<comment type="similarity">
    <text evidence="1 14">Belongs to the class-II aminoacyl-tRNA synthetase family.</text>
</comment>
<dbReference type="SUPFAM" id="SSF101353">
    <property type="entry name" value="Putative anticodon-binding domain of alanyl-tRNA synthetase (AlaRS)"/>
    <property type="match status" value="1"/>
</dbReference>
<evidence type="ECO:0000313" key="17">
    <source>
        <dbReference type="Proteomes" id="UP000514720"/>
    </source>
</evidence>
<dbReference type="Gene3D" id="3.30.54.20">
    <property type="match status" value="1"/>
</dbReference>
<comment type="subcellular location">
    <subcellularLocation>
        <location evidence="14">Cytoplasm</location>
    </subcellularLocation>
</comment>
<dbReference type="EC" id="6.1.1.7" evidence="14"/>
<dbReference type="SUPFAM" id="SSF50447">
    <property type="entry name" value="Translation proteins"/>
    <property type="match status" value="1"/>
</dbReference>
<dbReference type="Pfam" id="PF02272">
    <property type="entry name" value="DHHA1"/>
    <property type="match status" value="1"/>
</dbReference>
<keyword evidence="9 14" id="KW-0694">RNA-binding</keyword>
<dbReference type="Pfam" id="PF01411">
    <property type="entry name" value="tRNA-synt_2c"/>
    <property type="match status" value="1"/>
</dbReference>
<evidence type="ECO:0000256" key="7">
    <source>
        <dbReference type="ARBA" id="ARBA00022833"/>
    </source>
</evidence>
<evidence type="ECO:0000256" key="2">
    <source>
        <dbReference type="ARBA" id="ARBA00022490"/>
    </source>
</evidence>
<accession>A0A7L7KTI3</accession>
<dbReference type="InterPro" id="IPR023033">
    <property type="entry name" value="Ala_tRNA_ligase_euk/bac"/>
</dbReference>
<dbReference type="InterPro" id="IPR018163">
    <property type="entry name" value="Thr/Ala-tRNA-synth_IIc_edit"/>
</dbReference>
<organism evidence="16 17">
    <name type="scientific">Candidatus Xianfuyuplasma coldseepsis</name>
    <dbReference type="NCBI Taxonomy" id="2782163"/>
    <lineage>
        <taxon>Bacteria</taxon>
        <taxon>Bacillati</taxon>
        <taxon>Mycoplasmatota</taxon>
        <taxon>Mollicutes</taxon>
        <taxon>Candidatus Izemoplasmatales</taxon>
        <taxon>Candidatus Izemoplasmataceae</taxon>
        <taxon>Candidatus Xianfuyuplasma</taxon>
    </lineage>
</organism>
<dbReference type="GO" id="GO:0006419">
    <property type="term" value="P:alanyl-tRNA aminoacylation"/>
    <property type="evidence" value="ECO:0007669"/>
    <property type="project" value="UniProtKB-UniRule"/>
</dbReference>
<dbReference type="RefSeq" id="WP_258877414.1">
    <property type="nucleotide sequence ID" value="NZ_CP048914.1"/>
</dbReference>
<dbReference type="GO" id="GO:0000049">
    <property type="term" value="F:tRNA binding"/>
    <property type="evidence" value="ECO:0007669"/>
    <property type="project" value="UniProtKB-KW"/>
</dbReference>
<keyword evidence="7 14" id="KW-0862">Zinc</keyword>
<keyword evidence="6 14" id="KW-0547">Nucleotide-binding</keyword>
<feature type="binding site" evidence="14">
    <location>
        <position position="650"/>
    </location>
    <ligand>
        <name>Zn(2+)</name>
        <dbReference type="ChEBI" id="CHEBI:29105"/>
    </ligand>
</feature>
<dbReference type="CDD" id="cd00673">
    <property type="entry name" value="AlaRS_core"/>
    <property type="match status" value="1"/>
</dbReference>
<keyword evidence="17" id="KW-1185">Reference proteome</keyword>
<dbReference type="KEGG" id="xcl:G4Z02_07610"/>
<comment type="catalytic activity">
    <reaction evidence="13 14">
        <text>tRNA(Ala) + L-alanine + ATP = L-alanyl-tRNA(Ala) + AMP + diphosphate</text>
        <dbReference type="Rhea" id="RHEA:12540"/>
        <dbReference type="Rhea" id="RHEA-COMP:9657"/>
        <dbReference type="Rhea" id="RHEA-COMP:9923"/>
        <dbReference type="ChEBI" id="CHEBI:30616"/>
        <dbReference type="ChEBI" id="CHEBI:33019"/>
        <dbReference type="ChEBI" id="CHEBI:57972"/>
        <dbReference type="ChEBI" id="CHEBI:78442"/>
        <dbReference type="ChEBI" id="CHEBI:78497"/>
        <dbReference type="ChEBI" id="CHEBI:456215"/>
        <dbReference type="EC" id="6.1.1.7"/>
    </reaction>
</comment>
<dbReference type="InterPro" id="IPR018162">
    <property type="entry name" value="Ala-tRNA-ligase_IIc_anticod-bd"/>
</dbReference>
<evidence type="ECO:0000259" key="15">
    <source>
        <dbReference type="PROSITE" id="PS50860"/>
    </source>
</evidence>
<dbReference type="Gene3D" id="3.10.310.40">
    <property type="match status" value="1"/>
</dbReference>
<dbReference type="InterPro" id="IPR050058">
    <property type="entry name" value="Ala-tRNA_ligase"/>
</dbReference>
<evidence type="ECO:0000256" key="14">
    <source>
        <dbReference type="HAMAP-Rule" id="MF_00036"/>
    </source>
</evidence>
<dbReference type="PROSITE" id="PS50860">
    <property type="entry name" value="AA_TRNA_LIGASE_II_ALA"/>
    <property type="match status" value="1"/>
</dbReference>